<keyword evidence="2" id="KW-1185">Reference proteome</keyword>
<gene>
    <name evidence="1" type="ORF">EVAR_83126_1</name>
</gene>
<accession>A0A4C1Y9F3</accession>
<dbReference type="EMBL" id="BGZK01001152">
    <property type="protein sequence ID" value="GBP72616.1"/>
    <property type="molecule type" value="Genomic_DNA"/>
</dbReference>
<dbReference type="AlphaFoldDB" id="A0A4C1Y9F3"/>
<proteinExistence type="predicted"/>
<sequence length="186" mass="20395">MVDIKTECNGEDPTTMQGPCTTHSHLQDDLMASTTTLLIKEMVTAAHGHSPAQRSHQCFVELLSGISEEKGGESRKKSREDDLIMKTENEVDELMIKQELDIGPTVLQPQITPSPPLSDQALNADCCLVNISIKLPLGLGCSAKLSRSCAVNTRMGDRCDVELNIKSVAVHKLRFLCLEHGRLRGM</sequence>
<name>A0A4C1Y9F3_EUMVA</name>
<dbReference type="Proteomes" id="UP000299102">
    <property type="component" value="Unassembled WGS sequence"/>
</dbReference>
<evidence type="ECO:0000313" key="2">
    <source>
        <dbReference type="Proteomes" id="UP000299102"/>
    </source>
</evidence>
<comment type="caution">
    <text evidence="1">The sequence shown here is derived from an EMBL/GenBank/DDBJ whole genome shotgun (WGS) entry which is preliminary data.</text>
</comment>
<evidence type="ECO:0000313" key="1">
    <source>
        <dbReference type="EMBL" id="GBP72616.1"/>
    </source>
</evidence>
<reference evidence="1 2" key="1">
    <citation type="journal article" date="2019" name="Commun. Biol.">
        <title>The bagworm genome reveals a unique fibroin gene that provides high tensile strength.</title>
        <authorList>
            <person name="Kono N."/>
            <person name="Nakamura H."/>
            <person name="Ohtoshi R."/>
            <person name="Tomita M."/>
            <person name="Numata K."/>
            <person name="Arakawa K."/>
        </authorList>
    </citation>
    <scope>NUCLEOTIDE SEQUENCE [LARGE SCALE GENOMIC DNA]</scope>
</reference>
<organism evidence="1 2">
    <name type="scientific">Eumeta variegata</name>
    <name type="common">Bagworm moth</name>
    <name type="synonym">Eumeta japonica</name>
    <dbReference type="NCBI Taxonomy" id="151549"/>
    <lineage>
        <taxon>Eukaryota</taxon>
        <taxon>Metazoa</taxon>
        <taxon>Ecdysozoa</taxon>
        <taxon>Arthropoda</taxon>
        <taxon>Hexapoda</taxon>
        <taxon>Insecta</taxon>
        <taxon>Pterygota</taxon>
        <taxon>Neoptera</taxon>
        <taxon>Endopterygota</taxon>
        <taxon>Lepidoptera</taxon>
        <taxon>Glossata</taxon>
        <taxon>Ditrysia</taxon>
        <taxon>Tineoidea</taxon>
        <taxon>Psychidae</taxon>
        <taxon>Oiketicinae</taxon>
        <taxon>Eumeta</taxon>
    </lineage>
</organism>
<protein>
    <submittedName>
        <fullName evidence="1">Uncharacterized protein</fullName>
    </submittedName>
</protein>